<gene>
    <name evidence="3" type="ORF">GCM10010430_14940</name>
</gene>
<evidence type="ECO:0000313" key="3">
    <source>
        <dbReference type="EMBL" id="GAA2235197.1"/>
    </source>
</evidence>
<keyword evidence="4" id="KW-1185">Reference proteome</keyword>
<dbReference type="PANTHER" id="PTHR21708">
    <property type="entry name" value="PROBABLE 2-DEHYDROPANTOATE 2-REDUCTASE"/>
    <property type="match status" value="1"/>
</dbReference>
<dbReference type="SUPFAM" id="SSF51735">
    <property type="entry name" value="NAD(P)-binding Rossmann-fold domains"/>
    <property type="match status" value="1"/>
</dbReference>
<dbReference type="InterPro" id="IPR013328">
    <property type="entry name" value="6PGD_dom2"/>
</dbReference>
<dbReference type="Gene3D" id="1.10.1040.10">
    <property type="entry name" value="N-(1-d-carboxylethyl)-l-norvaline Dehydrogenase, domain 2"/>
    <property type="match status" value="1"/>
</dbReference>
<accession>A0ABP5QGD9</accession>
<feature type="domain" description="Ketopantoate reductase C-terminal" evidence="2">
    <location>
        <begin position="191"/>
        <end position="311"/>
    </location>
</feature>
<dbReference type="Pfam" id="PF08546">
    <property type="entry name" value="ApbA_C"/>
    <property type="match status" value="1"/>
</dbReference>
<dbReference type="InterPro" id="IPR051402">
    <property type="entry name" value="KPR-Related"/>
</dbReference>
<dbReference type="Pfam" id="PF02558">
    <property type="entry name" value="ApbA"/>
    <property type="match status" value="1"/>
</dbReference>
<protein>
    <submittedName>
        <fullName evidence="3">2-dehydropantoate 2-reductase N-terminal domain-containing protein</fullName>
    </submittedName>
</protein>
<dbReference type="PANTHER" id="PTHR21708:SF26">
    <property type="entry name" value="2-DEHYDROPANTOATE 2-REDUCTASE"/>
    <property type="match status" value="1"/>
</dbReference>
<evidence type="ECO:0000259" key="1">
    <source>
        <dbReference type="Pfam" id="PF02558"/>
    </source>
</evidence>
<sequence length="333" mass="35131">MRYIIIGAGAIGGTIGGRLYEGGFEVVLVARGAHGAALRTGGLRFSTPEGVRALPIPTVPGPAEIELRSGDVLVLAVKSQHTEGVLAEWAPRPVTGTAGGPRTAGEVLPIVCAQNGVENERLALRHFRRVYGMCLWMPTSHLEPGRVSASGAPLSGILRLGRYPSGSDDTARQVSADLEKSLFAAPVSDEVMRWKYGKLLGNVANALEAVAGPIRQEPLLAVLRRAQQEYEAVLHAAGIPYATAEEQAADRGDRVELQPLEGEERIGGSSAQSLVRGTGSIETDYLNGEVVLLGRLHGVPTPVNEALQRLAGEFARTGRPAGSLTPEEFAALC</sequence>
<reference evidence="4" key="1">
    <citation type="journal article" date="2019" name="Int. J. Syst. Evol. Microbiol.">
        <title>The Global Catalogue of Microorganisms (GCM) 10K type strain sequencing project: providing services to taxonomists for standard genome sequencing and annotation.</title>
        <authorList>
            <consortium name="The Broad Institute Genomics Platform"/>
            <consortium name="The Broad Institute Genome Sequencing Center for Infectious Disease"/>
            <person name="Wu L."/>
            <person name="Ma J."/>
        </authorList>
    </citation>
    <scope>NUCLEOTIDE SEQUENCE [LARGE SCALE GENOMIC DNA]</scope>
    <source>
        <strain evidence="4">JCM 7356</strain>
    </source>
</reference>
<dbReference type="Proteomes" id="UP001500305">
    <property type="component" value="Unassembled WGS sequence"/>
</dbReference>
<organism evidence="3 4">
    <name type="scientific">Kitasatospora cystarginea</name>
    <dbReference type="NCBI Taxonomy" id="58350"/>
    <lineage>
        <taxon>Bacteria</taxon>
        <taxon>Bacillati</taxon>
        <taxon>Actinomycetota</taxon>
        <taxon>Actinomycetes</taxon>
        <taxon>Kitasatosporales</taxon>
        <taxon>Streptomycetaceae</taxon>
        <taxon>Kitasatospora</taxon>
    </lineage>
</organism>
<comment type="caution">
    <text evidence="3">The sequence shown here is derived from an EMBL/GenBank/DDBJ whole genome shotgun (WGS) entry which is preliminary data.</text>
</comment>
<dbReference type="InterPro" id="IPR013752">
    <property type="entry name" value="KPA_reductase"/>
</dbReference>
<evidence type="ECO:0000259" key="2">
    <source>
        <dbReference type="Pfam" id="PF08546"/>
    </source>
</evidence>
<dbReference type="EMBL" id="BAAATR010000005">
    <property type="protein sequence ID" value="GAA2235197.1"/>
    <property type="molecule type" value="Genomic_DNA"/>
</dbReference>
<dbReference type="InterPro" id="IPR008927">
    <property type="entry name" value="6-PGluconate_DH-like_C_sf"/>
</dbReference>
<dbReference type="InterPro" id="IPR013332">
    <property type="entry name" value="KPR_N"/>
</dbReference>
<dbReference type="InterPro" id="IPR036291">
    <property type="entry name" value="NAD(P)-bd_dom_sf"/>
</dbReference>
<feature type="domain" description="Ketopantoate reductase N-terminal" evidence="1">
    <location>
        <begin position="4"/>
        <end position="161"/>
    </location>
</feature>
<dbReference type="Gene3D" id="3.40.50.720">
    <property type="entry name" value="NAD(P)-binding Rossmann-like Domain"/>
    <property type="match status" value="1"/>
</dbReference>
<proteinExistence type="predicted"/>
<dbReference type="SUPFAM" id="SSF48179">
    <property type="entry name" value="6-phosphogluconate dehydrogenase C-terminal domain-like"/>
    <property type="match status" value="1"/>
</dbReference>
<dbReference type="RefSeq" id="WP_344635443.1">
    <property type="nucleotide sequence ID" value="NZ_BAAATR010000005.1"/>
</dbReference>
<evidence type="ECO:0000313" key="4">
    <source>
        <dbReference type="Proteomes" id="UP001500305"/>
    </source>
</evidence>
<name>A0ABP5QGD9_9ACTN</name>